<evidence type="ECO:0000256" key="8">
    <source>
        <dbReference type="ARBA" id="ARBA00022989"/>
    </source>
</evidence>
<evidence type="ECO:0000259" key="13">
    <source>
        <dbReference type="PROSITE" id="PS50885"/>
    </source>
</evidence>
<evidence type="ECO:0000256" key="5">
    <source>
        <dbReference type="ARBA" id="ARBA00022679"/>
    </source>
</evidence>
<evidence type="ECO:0000256" key="7">
    <source>
        <dbReference type="ARBA" id="ARBA00022777"/>
    </source>
</evidence>
<protein>
    <recommendedName>
        <fullName evidence="3">histidine kinase</fullName>
        <ecNumber evidence="3">2.7.13.3</ecNumber>
    </recommendedName>
</protein>
<dbReference type="SMART" id="SM00387">
    <property type="entry name" value="HATPase_c"/>
    <property type="match status" value="1"/>
</dbReference>
<evidence type="ECO:0000256" key="3">
    <source>
        <dbReference type="ARBA" id="ARBA00012438"/>
    </source>
</evidence>
<evidence type="ECO:0000256" key="10">
    <source>
        <dbReference type="ARBA" id="ARBA00023136"/>
    </source>
</evidence>
<evidence type="ECO:0000256" key="4">
    <source>
        <dbReference type="ARBA" id="ARBA00022553"/>
    </source>
</evidence>
<feature type="transmembrane region" description="Helical" evidence="11">
    <location>
        <begin position="12"/>
        <end position="32"/>
    </location>
</feature>
<keyword evidence="15" id="KW-1185">Reference proteome</keyword>
<keyword evidence="6 11" id="KW-0812">Transmembrane</keyword>
<dbReference type="EMBL" id="CP054836">
    <property type="protein sequence ID" value="QKV18619.1"/>
    <property type="molecule type" value="Genomic_DNA"/>
</dbReference>
<evidence type="ECO:0000256" key="6">
    <source>
        <dbReference type="ARBA" id="ARBA00022692"/>
    </source>
</evidence>
<dbReference type="InterPro" id="IPR005467">
    <property type="entry name" value="His_kinase_dom"/>
</dbReference>
<dbReference type="PANTHER" id="PTHR45436">
    <property type="entry name" value="SENSOR HISTIDINE KINASE YKOH"/>
    <property type="match status" value="1"/>
</dbReference>
<keyword evidence="5" id="KW-0808">Transferase</keyword>
<keyword evidence="10 11" id="KW-0472">Membrane</keyword>
<organism evidence="14 15">
    <name type="scientific">Oricola thermophila</name>
    <dbReference type="NCBI Taxonomy" id="2742145"/>
    <lineage>
        <taxon>Bacteria</taxon>
        <taxon>Pseudomonadati</taxon>
        <taxon>Pseudomonadota</taxon>
        <taxon>Alphaproteobacteria</taxon>
        <taxon>Hyphomicrobiales</taxon>
        <taxon>Ahrensiaceae</taxon>
        <taxon>Oricola</taxon>
    </lineage>
</organism>
<comment type="subcellular location">
    <subcellularLocation>
        <location evidence="2">Membrane</location>
    </subcellularLocation>
</comment>
<evidence type="ECO:0000313" key="15">
    <source>
        <dbReference type="Proteomes" id="UP000509367"/>
    </source>
</evidence>
<feature type="transmembrane region" description="Helical" evidence="11">
    <location>
        <begin position="174"/>
        <end position="197"/>
    </location>
</feature>
<dbReference type="InterPro" id="IPR050428">
    <property type="entry name" value="TCS_sensor_his_kinase"/>
</dbReference>
<keyword evidence="8 11" id="KW-1133">Transmembrane helix</keyword>
<dbReference type="Pfam" id="PF02518">
    <property type="entry name" value="HATPase_c"/>
    <property type="match status" value="1"/>
</dbReference>
<accession>A0A6N1VHI5</accession>
<dbReference type="PROSITE" id="PS50109">
    <property type="entry name" value="HIS_KIN"/>
    <property type="match status" value="1"/>
</dbReference>
<dbReference type="PROSITE" id="PS50885">
    <property type="entry name" value="HAMP"/>
    <property type="match status" value="1"/>
</dbReference>
<keyword evidence="4" id="KW-0597">Phosphoprotein</keyword>
<dbReference type="PANTHER" id="PTHR45436:SF5">
    <property type="entry name" value="SENSOR HISTIDINE KINASE TRCS"/>
    <property type="match status" value="1"/>
</dbReference>
<comment type="catalytic activity">
    <reaction evidence="1">
        <text>ATP + protein L-histidine = ADP + protein N-phospho-L-histidine.</text>
        <dbReference type="EC" id="2.7.13.3"/>
    </reaction>
</comment>
<dbReference type="GO" id="GO:0000160">
    <property type="term" value="P:phosphorelay signal transduction system"/>
    <property type="evidence" value="ECO:0007669"/>
    <property type="project" value="UniProtKB-KW"/>
</dbReference>
<keyword evidence="7 14" id="KW-0418">Kinase</keyword>
<reference evidence="14 15" key="1">
    <citation type="submission" date="2020-06" db="EMBL/GenBank/DDBJ databases">
        <title>Oricola thermophila sp. nov. isolated from a tidal sediments.</title>
        <authorList>
            <person name="Kwon K.K."/>
            <person name="Yang S.-H."/>
            <person name="Park M.-J."/>
        </authorList>
    </citation>
    <scope>NUCLEOTIDE SEQUENCE [LARGE SCALE GENOMIC DNA]</scope>
    <source>
        <strain evidence="14 15">MEBiC13590</strain>
    </source>
</reference>
<dbReference type="RefSeq" id="WP_175276512.1">
    <property type="nucleotide sequence ID" value="NZ_CP054836.1"/>
</dbReference>
<evidence type="ECO:0000256" key="1">
    <source>
        <dbReference type="ARBA" id="ARBA00000085"/>
    </source>
</evidence>
<dbReference type="InterPro" id="IPR003660">
    <property type="entry name" value="HAMP_dom"/>
</dbReference>
<dbReference type="GO" id="GO:0004673">
    <property type="term" value="F:protein histidine kinase activity"/>
    <property type="evidence" value="ECO:0007669"/>
    <property type="project" value="UniProtKB-EC"/>
</dbReference>
<feature type="domain" description="HAMP" evidence="13">
    <location>
        <begin position="194"/>
        <end position="245"/>
    </location>
</feature>
<name>A0A6N1VHI5_9HYPH</name>
<dbReference type="Proteomes" id="UP000509367">
    <property type="component" value="Chromosome"/>
</dbReference>
<evidence type="ECO:0000259" key="12">
    <source>
        <dbReference type="PROSITE" id="PS50109"/>
    </source>
</evidence>
<feature type="domain" description="Histidine kinase" evidence="12">
    <location>
        <begin position="253"/>
        <end position="457"/>
    </location>
</feature>
<dbReference type="GO" id="GO:0005886">
    <property type="term" value="C:plasma membrane"/>
    <property type="evidence" value="ECO:0007669"/>
    <property type="project" value="TreeGrafter"/>
</dbReference>
<proteinExistence type="predicted"/>
<dbReference type="AlphaFoldDB" id="A0A6N1VHI5"/>
<dbReference type="SUPFAM" id="SSF55874">
    <property type="entry name" value="ATPase domain of HSP90 chaperone/DNA topoisomerase II/histidine kinase"/>
    <property type="match status" value="1"/>
</dbReference>
<evidence type="ECO:0000256" key="11">
    <source>
        <dbReference type="SAM" id="Phobius"/>
    </source>
</evidence>
<evidence type="ECO:0000256" key="9">
    <source>
        <dbReference type="ARBA" id="ARBA00023012"/>
    </source>
</evidence>
<evidence type="ECO:0000256" key="2">
    <source>
        <dbReference type="ARBA" id="ARBA00004370"/>
    </source>
</evidence>
<dbReference type="InterPro" id="IPR036890">
    <property type="entry name" value="HATPase_C_sf"/>
</dbReference>
<dbReference type="PRINTS" id="PR00344">
    <property type="entry name" value="BCTRLSENSOR"/>
</dbReference>
<evidence type="ECO:0000313" key="14">
    <source>
        <dbReference type="EMBL" id="QKV18619.1"/>
    </source>
</evidence>
<dbReference type="Gene3D" id="1.10.287.130">
    <property type="match status" value="1"/>
</dbReference>
<gene>
    <name evidence="14" type="ORF">HTY61_09250</name>
</gene>
<dbReference type="KEGG" id="orm:HTY61_09250"/>
<keyword evidence="9" id="KW-0902">Two-component regulatory system</keyword>
<dbReference type="Gene3D" id="3.30.565.10">
    <property type="entry name" value="Histidine kinase-like ATPase, C-terminal domain"/>
    <property type="match status" value="1"/>
</dbReference>
<sequence>MKLRLDSLGFRVILFSSLWAAAAIALLGWLLIGLYRADSERGFDQLQEAQLFNLVGAVSVAGDGTLAGTPNLGNAQFLQPGSGWYWRVVPVENVEGRPLVSPSLAGGDFAAPPLARVPFDNQFRRRFLSEGPDGETIRVLESEIDLGEGRIARFQVAGNQTEFEYTVGDFARRVGLMLALFGLGVVVINAAILLYGLRPLDHVRRALAAIRNGAATSLEGRFPSEIEPLVEEMNALIDNNRRIVERSRTQVGNLAHSLKTPLSVLTNEAAAKAGPSAAVVAEQARAMDYQIQHYLKRARIAAQRESIVFRTEVGPVAEKLVSVMRKLNPDKRIDLQMQARAPVFMGEKEDLEEILGNLLENAGKWARERITLAVGDAGTRDGRRWLSLVVEDDGPGIDADKRETALKRGKRIDESVPGTGLGLSIVAETAGAYGGSVELGESEAGGLRVDIVLPAAGH</sequence>
<dbReference type="InterPro" id="IPR003594">
    <property type="entry name" value="HATPase_dom"/>
</dbReference>
<dbReference type="InterPro" id="IPR004358">
    <property type="entry name" value="Sig_transdc_His_kin-like_C"/>
</dbReference>
<dbReference type="EC" id="2.7.13.3" evidence="3"/>